<evidence type="ECO:0000313" key="2">
    <source>
        <dbReference type="EMBL" id="EEP68796.1"/>
    </source>
</evidence>
<feature type="compositionally biased region" description="Polar residues" evidence="1">
    <location>
        <begin position="30"/>
        <end position="40"/>
    </location>
</feature>
<feature type="region of interest" description="Disordered" evidence="1">
    <location>
        <begin position="20"/>
        <end position="40"/>
    </location>
</feature>
<name>C4GEZ1_9NEIS</name>
<evidence type="ECO:0000313" key="3">
    <source>
        <dbReference type="Proteomes" id="UP000003009"/>
    </source>
</evidence>
<proteinExistence type="predicted"/>
<dbReference type="Proteomes" id="UP000003009">
    <property type="component" value="Unassembled WGS sequence"/>
</dbReference>
<keyword evidence="3" id="KW-1185">Reference proteome</keyword>
<protein>
    <submittedName>
        <fullName evidence="2">Uncharacterized protein</fullName>
    </submittedName>
</protein>
<dbReference type="EMBL" id="ACJW02000002">
    <property type="protein sequence ID" value="EEP68796.1"/>
    <property type="molecule type" value="Genomic_DNA"/>
</dbReference>
<sequence>MFLALRVALQHTPLFPNQRFGQRARLPQADESQQPFGKIG</sequence>
<accession>C4GEZ1</accession>
<reference evidence="2" key="1">
    <citation type="submission" date="2009-04" db="EMBL/GenBank/DDBJ databases">
        <authorList>
            <person name="Weinstock G."/>
            <person name="Sodergren E."/>
            <person name="Clifton S."/>
            <person name="Fulton L."/>
            <person name="Fulton B."/>
            <person name="Courtney L."/>
            <person name="Fronick C."/>
            <person name="Harrison M."/>
            <person name="Strong C."/>
            <person name="Farmer C."/>
            <person name="Delahaunty K."/>
            <person name="Markovic C."/>
            <person name="Hall O."/>
            <person name="Minx P."/>
            <person name="Tomlinson C."/>
            <person name="Mitreva M."/>
            <person name="Nelson J."/>
            <person name="Hou S."/>
            <person name="Wollam A."/>
            <person name="Pepin K.H."/>
            <person name="Johnson M."/>
            <person name="Bhonagiri V."/>
            <person name="Nash W.E."/>
            <person name="Warren W."/>
            <person name="Chinwalla A."/>
            <person name="Mardis E.R."/>
            <person name="Wilson R.K."/>
        </authorList>
    </citation>
    <scope>NUCLEOTIDE SEQUENCE [LARGE SCALE GENOMIC DNA]</scope>
    <source>
        <strain evidence="2">ATCC 51147</strain>
    </source>
</reference>
<dbReference type="HOGENOM" id="CLU_3290994_0_0_4"/>
<dbReference type="AlphaFoldDB" id="C4GEZ1"/>
<gene>
    <name evidence="2" type="ORF">GCWU000324_00700</name>
</gene>
<comment type="caution">
    <text evidence="2">The sequence shown here is derived from an EMBL/GenBank/DDBJ whole genome shotgun (WGS) entry which is preliminary data.</text>
</comment>
<evidence type="ECO:0000256" key="1">
    <source>
        <dbReference type="SAM" id="MobiDB-lite"/>
    </source>
</evidence>
<dbReference type="STRING" id="629741.GCWU000324_00700"/>
<organism evidence="2 3">
    <name type="scientific">Kingella oralis ATCC 51147</name>
    <dbReference type="NCBI Taxonomy" id="629741"/>
    <lineage>
        <taxon>Bacteria</taxon>
        <taxon>Pseudomonadati</taxon>
        <taxon>Pseudomonadota</taxon>
        <taxon>Betaproteobacteria</taxon>
        <taxon>Neisseriales</taxon>
        <taxon>Neisseriaceae</taxon>
        <taxon>Kingella</taxon>
    </lineage>
</organism>